<feature type="binding site" evidence="11 14">
    <location>
        <position position="135"/>
    </location>
    <ligand>
        <name>NAD(+)</name>
        <dbReference type="ChEBI" id="CHEBI:57540"/>
    </ligand>
</feature>
<feature type="binding site" evidence="11 16">
    <location>
        <position position="265"/>
    </location>
    <ligand>
        <name>Zn(2+)</name>
        <dbReference type="ChEBI" id="CHEBI:29105"/>
    </ligand>
</feature>
<evidence type="ECO:0000256" key="5">
    <source>
        <dbReference type="ARBA" id="ARBA00016531"/>
    </source>
</evidence>
<feature type="binding site" evidence="11 15">
    <location>
        <position position="268"/>
    </location>
    <ligand>
        <name>substrate</name>
    </ligand>
</feature>
<dbReference type="AlphaFoldDB" id="A0A484F4K0"/>
<feature type="binding site" evidence="11 15">
    <location>
        <position position="333"/>
    </location>
    <ligand>
        <name>substrate</name>
    </ligand>
</feature>
<feature type="binding site" evidence="11 14">
    <location>
        <position position="197"/>
    </location>
    <ligand>
        <name>NAD(+)</name>
        <dbReference type="ChEBI" id="CHEBI:57540"/>
    </ligand>
</feature>
<proteinExistence type="inferred from homology"/>
<keyword evidence="19" id="KW-1185">Reference proteome</keyword>
<feature type="binding site" evidence="11 15">
    <location>
        <position position="427"/>
    </location>
    <ligand>
        <name>substrate</name>
    </ligand>
</feature>
<dbReference type="GO" id="GO:0004399">
    <property type="term" value="F:histidinol dehydrogenase activity"/>
    <property type="evidence" value="ECO:0007669"/>
    <property type="project" value="UniProtKB-UniRule"/>
</dbReference>
<comment type="caution">
    <text evidence="18">The sequence shown here is derived from an EMBL/GenBank/DDBJ whole genome shotgun (WGS) entry which is preliminary data.</text>
</comment>
<evidence type="ECO:0000256" key="6">
    <source>
        <dbReference type="ARBA" id="ARBA00022723"/>
    </source>
</evidence>
<keyword evidence="7 11" id="KW-0862">Zinc</keyword>
<comment type="cofactor">
    <cofactor evidence="11 16">
        <name>Zn(2+)</name>
        <dbReference type="ChEBI" id="CHEBI:29105"/>
    </cofactor>
    <text evidence="11 16">Binds 1 zinc ion per subunit.</text>
</comment>
<dbReference type="GO" id="GO:0005737">
    <property type="term" value="C:cytoplasm"/>
    <property type="evidence" value="ECO:0007669"/>
    <property type="project" value="TreeGrafter"/>
</dbReference>
<feature type="binding site" evidence="11 15">
    <location>
        <position position="422"/>
    </location>
    <ligand>
        <name>substrate</name>
    </ligand>
</feature>
<accession>A0A484F4K0</accession>
<keyword evidence="6 11" id="KW-0479">Metal-binding</keyword>
<keyword evidence="11 12" id="KW-0028">Amino-acid biosynthesis</keyword>
<keyword evidence="9 11" id="KW-0368">Histidine biosynthesis</keyword>
<gene>
    <name evidence="11" type="primary">hisD</name>
    <name evidence="18" type="ORF">C7391_1385</name>
</gene>
<feature type="active site" description="Proton acceptor" evidence="11 13">
    <location>
        <position position="333"/>
    </location>
</feature>
<evidence type="ECO:0000256" key="10">
    <source>
        <dbReference type="ARBA" id="ARBA00049489"/>
    </source>
</evidence>
<dbReference type="Gene3D" id="1.20.5.1300">
    <property type="match status" value="1"/>
</dbReference>
<name>A0A484F4K0_9EURY</name>
<dbReference type="FunFam" id="3.40.50.1980:FF:000026">
    <property type="entry name" value="Histidinol dehydrogenase"/>
    <property type="match status" value="1"/>
</dbReference>
<dbReference type="Proteomes" id="UP000294855">
    <property type="component" value="Unassembled WGS sequence"/>
</dbReference>
<dbReference type="CDD" id="cd06572">
    <property type="entry name" value="Histidinol_dh"/>
    <property type="match status" value="1"/>
</dbReference>
<feature type="binding site" evidence="11 16">
    <location>
        <position position="427"/>
    </location>
    <ligand>
        <name>Zn(2+)</name>
        <dbReference type="ChEBI" id="CHEBI:29105"/>
    </ligand>
</feature>
<dbReference type="PANTHER" id="PTHR21256:SF2">
    <property type="entry name" value="HISTIDINE BIOSYNTHESIS TRIFUNCTIONAL PROTEIN"/>
    <property type="match status" value="1"/>
</dbReference>
<evidence type="ECO:0000256" key="16">
    <source>
        <dbReference type="PIRSR" id="PIRSR000099-4"/>
    </source>
</evidence>
<evidence type="ECO:0000256" key="12">
    <source>
        <dbReference type="PIRNR" id="PIRNR000099"/>
    </source>
</evidence>
<evidence type="ECO:0000256" key="11">
    <source>
        <dbReference type="HAMAP-Rule" id="MF_01024"/>
    </source>
</evidence>
<evidence type="ECO:0000256" key="4">
    <source>
        <dbReference type="ARBA" id="ARBA00012965"/>
    </source>
</evidence>
<dbReference type="Gene3D" id="3.40.50.1980">
    <property type="entry name" value="Nitrogenase molybdenum iron protein domain"/>
    <property type="match status" value="2"/>
</dbReference>
<evidence type="ECO:0000313" key="19">
    <source>
        <dbReference type="Proteomes" id="UP000294855"/>
    </source>
</evidence>
<comment type="pathway">
    <text evidence="2 11 12">Amino-acid biosynthesis; L-histidine biosynthesis; L-histidine from 5-phospho-alpha-D-ribose 1-diphosphate: step 9/9.</text>
</comment>
<dbReference type="InterPro" id="IPR012131">
    <property type="entry name" value="Hstdl_DH"/>
</dbReference>
<dbReference type="HAMAP" id="MF_01024">
    <property type="entry name" value="HisD"/>
    <property type="match status" value="1"/>
</dbReference>
<feature type="binding site" evidence="11 14">
    <location>
        <position position="220"/>
    </location>
    <ligand>
        <name>NAD(+)</name>
        <dbReference type="ChEBI" id="CHEBI:57540"/>
    </ligand>
</feature>
<organism evidence="18 19">
    <name type="scientific">Methanimicrococcus blatticola</name>
    <dbReference type="NCBI Taxonomy" id="91560"/>
    <lineage>
        <taxon>Archaea</taxon>
        <taxon>Methanobacteriati</taxon>
        <taxon>Methanobacteriota</taxon>
        <taxon>Stenosarchaea group</taxon>
        <taxon>Methanomicrobia</taxon>
        <taxon>Methanosarcinales</taxon>
        <taxon>Methanosarcinaceae</taxon>
        <taxon>Methanimicrococcus</taxon>
    </lineage>
</organism>
<evidence type="ECO:0000256" key="1">
    <source>
        <dbReference type="ARBA" id="ARBA00003850"/>
    </source>
</evidence>
<evidence type="ECO:0000256" key="17">
    <source>
        <dbReference type="RuleBase" id="RU004175"/>
    </source>
</evidence>
<dbReference type="InterPro" id="IPR016161">
    <property type="entry name" value="Ald_DH/histidinol_DH"/>
</dbReference>
<dbReference type="GO" id="GO:0051287">
    <property type="term" value="F:NAD binding"/>
    <property type="evidence" value="ECO:0007669"/>
    <property type="project" value="InterPro"/>
</dbReference>
<dbReference type="SUPFAM" id="SSF53720">
    <property type="entry name" value="ALDH-like"/>
    <property type="match status" value="1"/>
</dbReference>
<dbReference type="InterPro" id="IPR001692">
    <property type="entry name" value="Histidinol_DH_CS"/>
</dbReference>
<comment type="catalytic activity">
    <reaction evidence="10 11 12">
        <text>L-histidinol + 2 NAD(+) + H2O = L-histidine + 2 NADH + 3 H(+)</text>
        <dbReference type="Rhea" id="RHEA:20641"/>
        <dbReference type="ChEBI" id="CHEBI:15377"/>
        <dbReference type="ChEBI" id="CHEBI:15378"/>
        <dbReference type="ChEBI" id="CHEBI:57540"/>
        <dbReference type="ChEBI" id="CHEBI:57595"/>
        <dbReference type="ChEBI" id="CHEBI:57699"/>
        <dbReference type="ChEBI" id="CHEBI:57945"/>
        <dbReference type="EC" id="1.1.1.23"/>
    </reaction>
</comment>
<dbReference type="EC" id="1.1.1.23" evidence="4 11"/>
<dbReference type="Pfam" id="PF00815">
    <property type="entry name" value="Histidinol_dh"/>
    <property type="match status" value="1"/>
</dbReference>
<dbReference type="FunFam" id="3.40.50.1980:FF:000001">
    <property type="entry name" value="Histidinol dehydrogenase"/>
    <property type="match status" value="1"/>
</dbReference>
<evidence type="ECO:0000256" key="9">
    <source>
        <dbReference type="ARBA" id="ARBA00023102"/>
    </source>
</evidence>
<feature type="binding site" evidence="11 16">
    <location>
        <position position="268"/>
    </location>
    <ligand>
        <name>Zn(2+)</name>
        <dbReference type="ChEBI" id="CHEBI:29105"/>
    </ligand>
</feature>
<evidence type="ECO:0000256" key="2">
    <source>
        <dbReference type="ARBA" id="ARBA00004940"/>
    </source>
</evidence>
<protein>
    <recommendedName>
        <fullName evidence="5 11">Histidinol dehydrogenase</fullName>
        <shortName evidence="11 12">HDH</shortName>
        <ecNumber evidence="4 11">1.1.1.23</ecNumber>
    </recommendedName>
</protein>
<feature type="binding site" evidence="11 15">
    <location>
        <position position="243"/>
    </location>
    <ligand>
        <name>substrate</name>
    </ligand>
</feature>
<evidence type="ECO:0000256" key="13">
    <source>
        <dbReference type="PIRSR" id="PIRSR000099-1"/>
    </source>
</evidence>
<evidence type="ECO:0000256" key="14">
    <source>
        <dbReference type="PIRSR" id="PIRSR000099-2"/>
    </source>
</evidence>
<dbReference type="InterPro" id="IPR022695">
    <property type="entry name" value="Histidinol_DH_monofunct"/>
</dbReference>
<feature type="active site" description="Proton acceptor" evidence="11 13">
    <location>
        <position position="332"/>
    </location>
</feature>
<keyword evidence="8 11" id="KW-0560">Oxidoreductase</keyword>
<dbReference type="GO" id="GO:0008270">
    <property type="term" value="F:zinc ion binding"/>
    <property type="evidence" value="ECO:0007669"/>
    <property type="project" value="UniProtKB-UniRule"/>
</dbReference>
<evidence type="ECO:0000256" key="15">
    <source>
        <dbReference type="PIRSR" id="PIRSR000099-3"/>
    </source>
</evidence>
<dbReference type="EMBL" id="SNYS01000010">
    <property type="protein sequence ID" value="TDQ67832.1"/>
    <property type="molecule type" value="Genomic_DNA"/>
</dbReference>
<evidence type="ECO:0000256" key="8">
    <source>
        <dbReference type="ARBA" id="ARBA00023002"/>
    </source>
</evidence>
<dbReference type="PANTHER" id="PTHR21256">
    <property type="entry name" value="HISTIDINOL DEHYDROGENASE HDH"/>
    <property type="match status" value="1"/>
</dbReference>
<dbReference type="UniPathway" id="UPA00031">
    <property type="reaction ID" value="UER00014"/>
</dbReference>
<keyword evidence="11 12" id="KW-0520">NAD</keyword>
<evidence type="ECO:0000256" key="7">
    <source>
        <dbReference type="ARBA" id="ARBA00022833"/>
    </source>
</evidence>
<dbReference type="NCBIfam" id="TIGR00069">
    <property type="entry name" value="hisD"/>
    <property type="match status" value="1"/>
</dbReference>
<dbReference type="PRINTS" id="PR00083">
    <property type="entry name" value="HOLDHDRGNASE"/>
</dbReference>
<sequence length="437" mass="47108">MKVQAIVSIMIFKKLSELSDSDLNKLHSRGKGLADVGASVDAILENVQKNGDAAILEYAKQFDKADLKSLQVTSAEIEEAVASLDSNLLKHLRQAAENIRRFHAAQLPKEIWYIEETPGIVLGQKTIPLSKVGCYVPGGRASYPSTVLMTALPAKVAGVTEVIVCTPPLADGTVHPLTLAACKIAGVDKIFKTGGAQAIAGMAYGTQSIPQVDKIVGPGNVYVTYAKMKIRDYAEIDFPAGPSEVLIIADDFADPKMAAADILAQAEHDPNSVSVLVTPSEKLAKSVFDEVEKQSRTAKRKEIIETSLKNSAILMTGNMDECISFSNDFGPEHLQIMVSPDMEDVVLNQIQNAGSVFVGNYAPVPAGDYASGTNHVLPTSGYVRMYSGLNTAHFLKSFTIQRISKEGLGEIKDAVIDLAETEGLFEHAEAIRKRFEE</sequence>
<dbReference type="PIRSF" id="PIRSF000099">
    <property type="entry name" value="Histidinol_dh"/>
    <property type="match status" value="1"/>
</dbReference>
<dbReference type="PROSITE" id="PS00611">
    <property type="entry name" value="HISOL_DEHYDROGENASE"/>
    <property type="match status" value="1"/>
</dbReference>
<feature type="binding site" evidence="11 16">
    <location>
        <position position="368"/>
    </location>
    <ligand>
        <name>Zn(2+)</name>
        <dbReference type="ChEBI" id="CHEBI:29105"/>
    </ligand>
</feature>
<feature type="binding site" evidence="11 15">
    <location>
        <position position="265"/>
    </location>
    <ligand>
        <name>substrate</name>
    </ligand>
</feature>
<reference evidence="18 19" key="1">
    <citation type="submission" date="2019-03" db="EMBL/GenBank/DDBJ databases">
        <title>Genomic Encyclopedia of Type Strains, Phase IV (KMG-IV): sequencing the most valuable type-strain genomes for metagenomic binning, comparative biology and taxonomic classification.</title>
        <authorList>
            <person name="Goeker M."/>
        </authorList>
    </citation>
    <scope>NUCLEOTIDE SEQUENCE [LARGE SCALE GENOMIC DNA]</scope>
    <source>
        <strain evidence="18 19">DSM 13328</strain>
    </source>
</reference>
<evidence type="ECO:0000256" key="3">
    <source>
        <dbReference type="ARBA" id="ARBA00010178"/>
    </source>
</evidence>
<feature type="binding site" evidence="11 15">
    <location>
        <position position="368"/>
    </location>
    <ligand>
        <name>substrate</name>
    </ligand>
</feature>
<dbReference type="GO" id="GO:0000105">
    <property type="term" value="P:L-histidine biosynthetic process"/>
    <property type="evidence" value="ECO:0007669"/>
    <property type="project" value="UniProtKB-UniRule"/>
</dbReference>
<evidence type="ECO:0000313" key="18">
    <source>
        <dbReference type="EMBL" id="TDQ67832.1"/>
    </source>
</evidence>
<comment type="similarity">
    <text evidence="3 11 12 17">Belongs to the histidinol dehydrogenase family.</text>
</comment>
<comment type="function">
    <text evidence="1 11 12">Catalyzes the sequential NAD-dependent oxidations of L-histidinol to L-histidinaldehyde and then to L-histidine.</text>
</comment>